<accession>A0A3L7JDD2</accession>
<dbReference type="Proteomes" id="UP000281094">
    <property type="component" value="Unassembled WGS sequence"/>
</dbReference>
<reference evidence="2 3" key="1">
    <citation type="submission" date="2018-10" db="EMBL/GenBank/DDBJ databases">
        <title>Notoacmeibacter sp. M2BS9Y-3-1, whole genome shotgun sequence.</title>
        <authorList>
            <person name="Tuo L."/>
        </authorList>
    </citation>
    <scope>NUCLEOTIDE SEQUENCE [LARGE SCALE GENOMIC DNA]</scope>
    <source>
        <strain evidence="2 3">M2BS9Y-3-1</strain>
    </source>
</reference>
<evidence type="ECO:0000313" key="3">
    <source>
        <dbReference type="Proteomes" id="UP000281094"/>
    </source>
</evidence>
<proteinExistence type="predicted"/>
<protein>
    <submittedName>
        <fullName evidence="2">Uncharacterized protein</fullName>
    </submittedName>
</protein>
<keyword evidence="3" id="KW-1185">Reference proteome</keyword>
<dbReference type="AlphaFoldDB" id="A0A3L7JDD2"/>
<name>A0A3L7JDD2_9HYPH</name>
<keyword evidence="1" id="KW-1133">Transmembrane helix</keyword>
<feature type="transmembrane region" description="Helical" evidence="1">
    <location>
        <begin position="78"/>
        <end position="100"/>
    </location>
</feature>
<comment type="caution">
    <text evidence="2">The sequence shown here is derived from an EMBL/GenBank/DDBJ whole genome shotgun (WGS) entry which is preliminary data.</text>
</comment>
<sequence length="144" mass="15848">MRESAGFPPGIVTFLYSVLGPIFGVLISFLMAALDQMTSGKGLSFDYLSFDLFYFCFMFGLLPAFLVGLAVDIFRRTILYSFIAAVAGPVILFAIPYAFLLGGYDGGYVLFVIVLPLGLPASILVWSVLYLPVIYRNRSKRSLS</sequence>
<keyword evidence="1" id="KW-0472">Membrane</keyword>
<evidence type="ECO:0000256" key="1">
    <source>
        <dbReference type="SAM" id="Phobius"/>
    </source>
</evidence>
<feature type="transmembrane region" description="Helical" evidence="1">
    <location>
        <begin position="52"/>
        <end position="71"/>
    </location>
</feature>
<keyword evidence="1" id="KW-0812">Transmembrane</keyword>
<feature type="transmembrane region" description="Helical" evidence="1">
    <location>
        <begin position="106"/>
        <end position="131"/>
    </location>
</feature>
<organism evidence="2 3">
    <name type="scientific">Notoacmeibacter ruber</name>
    <dbReference type="NCBI Taxonomy" id="2670375"/>
    <lineage>
        <taxon>Bacteria</taxon>
        <taxon>Pseudomonadati</taxon>
        <taxon>Pseudomonadota</taxon>
        <taxon>Alphaproteobacteria</taxon>
        <taxon>Hyphomicrobiales</taxon>
        <taxon>Notoacmeibacteraceae</taxon>
        <taxon>Notoacmeibacter</taxon>
    </lineage>
</organism>
<dbReference type="EMBL" id="RCWN01000001">
    <property type="protein sequence ID" value="RLQ88686.1"/>
    <property type="molecule type" value="Genomic_DNA"/>
</dbReference>
<feature type="transmembrane region" description="Helical" evidence="1">
    <location>
        <begin position="12"/>
        <end position="32"/>
    </location>
</feature>
<evidence type="ECO:0000313" key="2">
    <source>
        <dbReference type="EMBL" id="RLQ88686.1"/>
    </source>
</evidence>
<gene>
    <name evidence="2" type="ORF">D8780_11155</name>
</gene>